<dbReference type="InterPro" id="IPR054350">
    <property type="entry name" value="PurT/PurK_preATP-grasp"/>
</dbReference>
<dbReference type="GO" id="GO:0004638">
    <property type="term" value="F:phosphoribosylaminoimidazole carboxylase activity"/>
    <property type="evidence" value="ECO:0007669"/>
    <property type="project" value="InterPro"/>
</dbReference>
<organism evidence="8 9">
    <name type="scientific">Micrococcus endophyticus</name>
    <dbReference type="NCBI Taxonomy" id="455343"/>
    <lineage>
        <taxon>Bacteria</taxon>
        <taxon>Bacillati</taxon>
        <taxon>Actinomycetota</taxon>
        <taxon>Actinomycetes</taxon>
        <taxon>Micrococcales</taxon>
        <taxon>Micrococcaceae</taxon>
        <taxon>Micrococcus</taxon>
    </lineage>
</organism>
<dbReference type="InterPro" id="IPR005875">
    <property type="entry name" value="PurK"/>
</dbReference>
<dbReference type="HAMAP" id="MF_01928">
    <property type="entry name" value="PurK"/>
    <property type="match status" value="1"/>
</dbReference>
<dbReference type="InterPro" id="IPR016185">
    <property type="entry name" value="PreATP-grasp_dom_sf"/>
</dbReference>
<evidence type="ECO:0000313" key="8">
    <source>
        <dbReference type="EMBL" id="MBB5848836.1"/>
    </source>
</evidence>
<evidence type="ECO:0000256" key="1">
    <source>
        <dbReference type="ARBA" id="ARBA00022741"/>
    </source>
</evidence>
<keyword evidence="3 4" id="KW-0067">ATP-binding</keyword>
<feature type="binding site" evidence="4">
    <location>
        <begin position="273"/>
        <end position="274"/>
    </location>
    <ligand>
        <name>ATP</name>
        <dbReference type="ChEBI" id="CHEBI:30616"/>
    </ligand>
</feature>
<dbReference type="NCBIfam" id="TIGR01161">
    <property type="entry name" value="purK"/>
    <property type="match status" value="1"/>
</dbReference>
<comment type="pathway">
    <text evidence="4 5">Purine metabolism; IMP biosynthesis via de novo pathway; 5-amino-1-(5-phospho-D-ribosyl)imidazole-4-carboxylate from 5-amino-1-(5-phospho-D-ribosyl)imidazole (N5-CAIR route): step 1/2.</text>
</comment>
<dbReference type="InterPro" id="IPR040686">
    <property type="entry name" value="PurK_C"/>
</dbReference>
<dbReference type="NCBIfam" id="NF004680">
    <property type="entry name" value="PRK06019.1-6"/>
    <property type="match status" value="1"/>
</dbReference>
<dbReference type="InterPro" id="IPR011761">
    <property type="entry name" value="ATP-grasp"/>
</dbReference>
<dbReference type="Pfam" id="PF17769">
    <property type="entry name" value="PurK_C"/>
    <property type="match status" value="1"/>
</dbReference>
<dbReference type="RefSeq" id="WP_338104281.1">
    <property type="nucleotide sequence ID" value="NZ_BAABAG010000004.1"/>
</dbReference>
<dbReference type="Pfam" id="PF02222">
    <property type="entry name" value="ATP-grasp"/>
    <property type="match status" value="1"/>
</dbReference>
<dbReference type="UniPathway" id="UPA00074">
    <property type="reaction ID" value="UER00942"/>
</dbReference>
<gene>
    <name evidence="4 5" type="primary">purK</name>
    <name evidence="8" type="ORF">HDA33_001400</name>
</gene>
<feature type="binding site" evidence="4">
    <location>
        <position position="142"/>
    </location>
    <ligand>
        <name>ATP</name>
        <dbReference type="ChEBI" id="CHEBI:30616"/>
    </ligand>
</feature>
<protein>
    <recommendedName>
        <fullName evidence="4 5">N5-carboxyaminoimidazole ribonucleotide synthase</fullName>
        <shortName evidence="4 5">N5-CAIR synthase</shortName>
        <ecNumber evidence="4 5">6.3.4.18</ecNumber>
    </recommendedName>
    <alternativeName>
        <fullName evidence="4 5">5-(carboxyamino)imidazole ribonucleotide synthetase</fullName>
    </alternativeName>
</protein>
<evidence type="ECO:0000256" key="2">
    <source>
        <dbReference type="ARBA" id="ARBA00022755"/>
    </source>
</evidence>
<dbReference type="GO" id="GO:0034028">
    <property type="term" value="F:5-(carboxyamino)imidazole ribonucleotide synthase activity"/>
    <property type="evidence" value="ECO:0007669"/>
    <property type="project" value="UniProtKB-UniRule"/>
</dbReference>
<comment type="caution">
    <text evidence="4">Lacks conserved residue(s) required for the propagation of feature annotation.</text>
</comment>
<comment type="subunit">
    <text evidence="4 5">Homodimer.</text>
</comment>
<dbReference type="PROSITE" id="PS50975">
    <property type="entry name" value="ATP_GRASP"/>
    <property type="match status" value="1"/>
</dbReference>
<evidence type="ECO:0000256" key="6">
    <source>
        <dbReference type="SAM" id="MobiDB-lite"/>
    </source>
</evidence>
<feature type="binding site" evidence="4">
    <location>
        <begin position="185"/>
        <end position="188"/>
    </location>
    <ligand>
        <name>ATP</name>
        <dbReference type="ChEBI" id="CHEBI:30616"/>
    </ligand>
</feature>
<dbReference type="Pfam" id="PF22660">
    <property type="entry name" value="RS_preATP-grasp-like"/>
    <property type="match status" value="1"/>
</dbReference>
<dbReference type="InterPro" id="IPR013815">
    <property type="entry name" value="ATP_grasp_subdomain_1"/>
</dbReference>
<evidence type="ECO:0000256" key="4">
    <source>
        <dbReference type="HAMAP-Rule" id="MF_01928"/>
    </source>
</evidence>
<evidence type="ECO:0000256" key="5">
    <source>
        <dbReference type="RuleBase" id="RU361200"/>
    </source>
</evidence>
<comment type="similarity">
    <text evidence="4 5">Belongs to the PurK/PurT family.</text>
</comment>
<dbReference type="PANTHER" id="PTHR11609:SF5">
    <property type="entry name" value="PHOSPHORIBOSYLAMINOIMIDAZOLE CARBOXYLASE"/>
    <property type="match status" value="1"/>
</dbReference>
<dbReference type="SUPFAM" id="SSF52440">
    <property type="entry name" value="PreATP-grasp domain"/>
    <property type="match status" value="1"/>
</dbReference>
<keyword evidence="2 4" id="KW-0658">Purine biosynthesis</keyword>
<dbReference type="InterPro" id="IPR011054">
    <property type="entry name" value="Rudment_hybrid_motif"/>
</dbReference>
<feature type="compositionally biased region" description="Pro residues" evidence="6">
    <location>
        <begin position="402"/>
        <end position="412"/>
    </location>
</feature>
<dbReference type="AlphaFoldDB" id="A0A7W9N155"/>
<dbReference type="Gene3D" id="3.30.470.20">
    <property type="entry name" value="ATP-grasp fold, B domain"/>
    <property type="match status" value="1"/>
</dbReference>
<dbReference type="Gene3D" id="3.40.50.20">
    <property type="match status" value="1"/>
</dbReference>
<dbReference type="SUPFAM" id="SSF51246">
    <property type="entry name" value="Rudiment single hybrid motif"/>
    <property type="match status" value="1"/>
</dbReference>
<sequence length="412" mass="42497">MTSPRLGVIGGGQLARMMAGPAAELGVPFRVLAEAPDASAAQVAPHVVGDHTDLADLRAFAATVDVVTFDHEHVPTEHLRVLQEAGVAVRPGPEALQHAQDKLVMRAAVERLGLPNPAWAAVRDLDEVLAFGDEHGWPMILKTPRGGYDGKGVLKLDDADDARASAADGTLGTWLGAGIAPLLAEALVPFARELSAQVARTPFGRVAAYPVVDSVQVAGVCDLVVAPARDLDPAVAEAATAAAVLLAEELDVTGMLAVELFETPGVGPGFQVNELAMRPHNSGHWSMDGAVTGQFEQHVRAVLDLPLGETAPRGAGVVMKNLLGGAREDLHAGLSDALAAHPQAKVHLYGKAVRPGRKVGHVNVVADHGLTLEQAVRAAESAAAVLRDGAAPDAVGASPSSPATPTPPEARP</sequence>
<dbReference type="Proteomes" id="UP000567246">
    <property type="component" value="Unassembled WGS sequence"/>
</dbReference>
<dbReference type="NCBIfam" id="NF004679">
    <property type="entry name" value="PRK06019.1-5"/>
    <property type="match status" value="1"/>
</dbReference>
<dbReference type="SUPFAM" id="SSF56059">
    <property type="entry name" value="Glutathione synthetase ATP-binding domain-like"/>
    <property type="match status" value="1"/>
</dbReference>
<dbReference type="GO" id="GO:0005524">
    <property type="term" value="F:ATP binding"/>
    <property type="evidence" value="ECO:0007669"/>
    <property type="project" value="UniProtKB-UniRule"/>
</dbReference>
<feature type="domain" description="ATP-grasp" evidence="7">
    <location>
        <begin position="106"/>
        <end position="303"/>
    </location>
</feature>
<comment type="function">
    <text evidence="5">Catalyzes the ATP-dependent conversion of 5-aminoimidazole ribonucleotide (AIR) and HCO(3)- to N5-carboxyaminoimidazole ribonucleotide (N5-CAIR).</text>
</comment>
<proteinExistence type="inferred from homology"/>
<comment type="caution">
    <text evidence="8">The sequence shown here is derived from an EMBL/GenBank/DDBJ whole genome shotgun (WGS) entry which is preliminary data.</text>
</comment>
<comment type="catalytic activity">
    <reaction evidence="4 5">
        <text>5-amino-1-(5-phospho-beta-D-ribosyl)imidazole + hydrogencarbonate + ATP = 5-carboxyamino-1-(5-phospho-D-ribosyl)imidazole + ADP + phosphate + 2 H(+)</text>
        <dbReference type="Rhea" id="RHEA:19317"/>
        <dbReference type="ChEBI" id="CHEBI:15378"/>
        <dbReference type="ChEBI" id="CHEBI:17544"/>
        <dbReference type="ChEBI" id="CHEBI:30616"/>
        <dbReference type="ChEBI" id="CHEBI:43474"/>
        <dbReference type="ChEBI" id="CHEBI:58730"/>
        <dbReference type="ChEBI" id="CHEBI:137981"/>
        <dbReference type="ChEBI" id="CHEBI:456216"/>
        <dbReference type="EC" id="6.3.4.18"/>
    </reaction>
</comment>
<keyword evidence="1 4" id="KW-0547">Nucleotide-binding</keyword>
<feature type="region of interest" description="Disordered" evidence="6">
    <location>
        <begin position="390"/>
        <end position="412"/>
    </location>
</feature>
<dbReference type="EMBL" id="JACHMW010000001">
    <property type="protein sequence ID" value="MBB5848836.1"/>
    <property type="molecule type" value="Genomic_DNA"/>
</dbReference>
<accession>A0A7W9N155</accession>
<keyword evidence="9" id="KW-1185">Reference proteome</keyword>
<dbReference type="PANTHER" id="PTHR11609">
    <property type="entry name" value="PURINE BIOSYNTHESIS PROTEIN 6/7, PUR6/7"/>
    <property type="match status" value="1"/>
</dbReference>
<evidence type="ECO:0000259" key="7">
    <source>
        <dbReference type="PROSITE" id="PS50975"/>
    </source>
</evidence>
<reference evidence="8 9" key="1">
    <citation type="submission" date="2020-08" db="EMBL/GenBank/DDBJ databases">
        <title>Sequencing the genomes of 1000 actinobacteria strains.</title>
        <authorList>
            <person name="Klenk H.-P."/>
        </authorList>
    </citation>
    <scope>NUCLEOTIDE SEQUENCE [LARGE SCALE GENOMIC DNA]</scope>
    <source>
        <strain evidence="8 9">DSM 17945</strain>
    </source>
</reference>
<dbReference type="EC" id="6.3.4.18" evidence="4 5"/>
<feature type="binding site" evidence="4">
    <location>
        <position position="193"/>
    </location>
    <ligand>
        <name>ATP</name>
        <dbReference type="ChEBI" id="CHEBI:30616"/>
    </ligand>
</feature>
<dbReference type="GO" id="GO:0046872">
    <property type="term" value="F:metal ion binding"/>
    <property type="evidence" value="ECO:0007669"/>
    <property type="project" value="InterPro"/>
</dbReference>
<evidence type="ECO:0000256" key="3">
    <source>
        <dbReference type="ARBA" id="ARBA00022840"/>
    </source>
</evidence>
<feature type="binding site" evidence="4">
    <location>
        <position position="102"/>
    </location>
    <ligand>
        <name>ATP</name>
        <dbReference type="ChEBI" id="CHEBI:30616"/>
    </ligand>
</feature>
<evidence type="ECO:0000313" key="9">
    <source>
        <dbReference type="Proteomes" id="UP000567246"/>
    </source>
</evidence>
<keyword evidence="4 5" id="KW-0436">Ligase</keyword>
<dbReference type="GO" id="GO:0005829">
    <property type="term" value="C:cytosol"/>
    <property type="evidence" value="ECO:0007669"/>
    <property type="project" value="TreeGrafter"/>
</dbReference>
<comment type="function">
    <text evidence="4">Catalyzes the ATP-dependent conversion of 5-aminoimidazole ribonucleotide (AIR) and HCO(3)(-) to N5-carboxyaminoimidazole ribonucleotide (N5-CAIR).</text>
</comment>
<dbReference type="GO" id="GO:0006189">
    <property type="term" value="P:'de novo' IMP biosynthetic process"/>
    <property type="evidence" value="ECO:0007669"/>
    <property type="project" value="UniProtKB-UniRule"/>
</dbReference>
<dbReference type="InterPro" id="IPR003135">
    <property type="entry name" value="ATP-grasp_carboxylate-amine"/>
</dbReference>
<dbReference type="Gene3D" id="3.30.1490.20">
    <property type="entry name" value="ATP-grasp fold, A domain"/>
    <property type="match status" value="1"/>
</dbReference>
<name>A0A7W9N155_9MICC</name>